<dbReference type="Gene3D" id="3.30.70.2590">
    <property type="match status" value="1"/>
</dbReference>
<accession>A0A1W2CJI8</accession>
<dbReference type="STRING" id="1938817.SAMN06296008_1255"/>
<proteinExistence type="predicted"/>
<evidence type="ECO:0000313" key="2">
    <source>
        <dbReference type="Proteomes" id="UP000192708"/>
    </source>
</evidence>
<reference evidence="1 2" key="1">
    <citation type="submission" date="2017-04" db="EMBL/GenBank/DDBJ databases">
        <authorList>
            <person name="Afonso C.L."/>
            <person name="Miller P.J."/>
            <person name="Scott M.A."/>
            <person name="Spackman E."/>
            <person name="Goraichik I."/>
            <person name="Dimitrov K.M."/>
            <person name="Suarez D.L."/>
            <person name="Swayne D.E."/>
        </authorList>
    </citation>
    <scope>NUCLEOTIDE SEQUENCE [LARGE SCALE GENOMIC DNA]</scope>
    <source>
        <strain evidence="1 2">VK13</strain>
    </source>
</reference>
<evidence type="ECO:0000313" key="1">
    <source>
        <dbReference type="EMBL" id="SMC85144.1"/>
    </source>
</evidence>
<dbReference type="GO" id="GO:0030244">
    <property type="term" value="P:cellulose biosynthetic process"/>
    <property type="evidence" value="ECO:0007669"/>
    <property type="project" value="InterPro"/>
</dbReference>
<name>A0A1W2CJI8_9BURK</name>
<keyword evidence="2" id="KW-1185">Reference proteome</keyword>
<dbReference type="InterPro" id="IPR022798">
    <property type="entry name" value="BcsD_bac"/>
</dbReference>
<dbReference type="InterPro" id="IPR038470">
    <property type="entry name" value="Cellsynth_D_sf"/>
</dbReference>
<dbReference type="OrthoDB" id="8963422at2"/>
<sequence>MFGPKKIDYRIPRQSSRLWRSLLTAFANEFVTNPGSNNIREVMYKIGHRFATQSPLPTCNSLDEFKTAMNSVWQDLDWGWVDLEETPASLRIIHHQSTNAYLINDVFGEQTKIWGPAILEGAYQKWLSAMGAGESLKVTQSDETDEFGTTEYQLKA</sequence>
<dbReference type="EMBL" id="FWXJ01000025">
    <property type="protein sequence ID" value="SMC85144.1"/>
    <property type="molecule type" value="Genomic_DNA"/>
</dbReference>
<dbReference type="Proteomes" id="UP000192708">
    <property type="component" value="Unassembled WGS sequence"/>
</dbReference>
<organism evidence="1 2">
    <name type="scientific">Polynucleobacter kasalickyi</name>
    <dbReference type="NCBI Taxonomy" id="1938817"/>
    <lineage>
        <taxon>Bacteria</taxon>
        <taxon>Pseudomonadati</taxon>
        <taxon>Pseudomonadota</taxon>
        <taxon>Betaproteobacteria</taxon>
        <taxon>Burkholderiales</taxon>
        <taxon>Burkholderiaceae</taxon>
        <taxon>Polynucleobacter</taxon>
    </lineage>
</organism>
<dbReference type="RefSeq" id="WP_084286102.1">
    <property type="nucleotide sequence ID" value="NZ_FWXJ01000025.1"/>
</dbReference>
<dbReference type="AlphaFoldDB" id="A0A1W2CJI8"/>
<protein>
    <submittedName>
        <fullName evidence="1">Cellulose synthase subunit D</fullName>
    </submittedName>
</protein>
<dbReference type="Pfam" id="PF03500">
    <property type="entry name" value="Cellsynth_D"/>
    <property type="match status" value="1"/>
</dbReference>
<gene>
    <name evidence="1" type="ORF">SAMN06296008_1255</name>
</gene>